<sequence>MEYFFTGVVILIVGLIIFIVVLFQRMQKKSEVLSQIAILTDELDRQKQENIGLRNELREITSQDNLLFSSLIRLTSRLEPLEIARETVGFLNNYLNAPMVALFFLDEKEKRLNLVAHHGLNENWIPKLVYDVGEGRVGVTAEKRIPLSPNESEVLRIKESYSFFIPDICYPLVYQNRLFGVIAFNREKHLDEREKNIVGVVVRITSIALQNTLSMAIMRDLASIDPLTKLYNIGFFRDKLAEELNRAKRFQHNLSVAIIDLDNFKYFNDTFGHQAGDQLLIRLANIFSKYFRDTDLVARYGGDEFIVMFPETKKEESAKMVATLLSNFRMYDFAQGEKKIGFSAGIATYPDDGLTPSDLIKNADKALYEAKNAGRNRVMMFYHKLEKNLNHKKFQLYENLCMI</sequence>
<dbReference type="Gene3D" id="3.30.70.270">
    <property type="match status" value="1"/>
</dbReference>
<organism evidence="4">
    <name type="scientific">candidate division WOR-3 bacterium</name>
    <dbReference type="NCBI Taxonomy" id="2052148"/>
    <lineage>
        <taxon>Bacteria</taxon>
        <taxon>Bacteria division WOR-3</taxon>
    </lineage>
</organism>
<dbReference type="GO" id="GO:0052621">
    <property type="term" value="F:diguanylate cyclase activity"/>
    <property type="evidence" value="ECO:0007669"/>
    <property type="project" value="TreeGrafter"/>
</dbReference>
<dbReference type="InterPro" id="IPR029016">
    <property type="entry name" value="GAF-like_dom_sf"/>
</dbReference>
<dbReference type="InterPro" id="IPR043128">
    <property type="entry name" value="Rev_trsase/Diguanyl_cyclase"/>
</dbReference>
<keyword evidence="2" id="KW-0472">Membrane</keyword>
<dbReference type="InterPro" id="IPR029787">
    <property type="entry name" value="Nucleotide_cyclase"/>
</dbReference>
<feature type="transmembrane region" description="Helical" evidence="2">
    <location>
        <begin position="6"/>
        <end position="23"/>
    </location>
</feature>
<dbReference type="PROSITE" id="PS50887">
    <property type="entry name" value="GGDEF"/>
    <property type="match status" value="1"/>
</dbReference>
<dbReference type="SMART" id="SM00267">
    <property type="entry name" value="GGDEF"/>
    <property type="match status" value="1"/>
</dbReference>
<comment type="caution">
    <text evidence="4">The sequence shown here is derived from an EMBL/GenBank/DDBJ whole genome shotgun (WGS) entry which is preliminary data.</text>
</comment>
<accession>A0A7V1EIM5</accession>
<evidence type="ECO:0000259" key="3">
    <source>
        <dbReference type="PROSITE" id="PS50887"/>
    </source>
</evidence>
<dbReference type="CDD" id="cd01949">
    <property type="entry name" value="GGDEF"/>
    <property type="match status" value="1"/>
</dbReference>
<dbReference type="PANTHER" id="PTHR45138:SF9">
    <property type="entry name" value="DIGUANYLATE CYCLASE DGCM-RELATED"/>
    <property type="match status" value="1"/>
</dbReference>
<dbReference type="FunFam" id="3.30.70.270:FF:000001">
    <property type="entry name" value="Diguanylate cyclase domain protein"/>
    <property type="match status" value="1"/>
</dbReference>
<name>A0A7V1EIM5_UNCW3</name>
<keyword evidence="2" id="KW-0812">Transmembrane</keyword>
<dbReference type="InterPro" id="IPR000160">
    <property type="entry name" value="GGDEF_dom"/>
</dbReference>
<gene>
    <name evidence="4" type="ORF">ENP86_08925</name>
</gene>
<dbReference type="SUPFAM" id="SSF55781">
    <property type="entry name" value="GAF domain-like"/>
    <property type="match status" value="1"/>
</dbReference>
<dbReference type="Pfam" id="PF00990">
    <property type="entry name" value="GGDEF"/>
    <property type="match status" value="1"/>
</dbReference>
<keyword evidence="1" id="KW-0175">Coiled coil</keyword>
<feature type="domain" description="GGDEF" evidence="3">
    <location>
        <begin position="252"/>
        <end position="383"/>
    </location>
</feature>
<evidence type="ECO:0000313" key="4">
    <source>
        <dbReference type="EMBL" id="HDY59657.1"/>
    </source>
</evidence>
<keyword evidence="2" id="KW-1133">Transmembrane helix</keyword>
<protein>
    <submittedName>
        <fullName evidence="4">GGDEF domain-containing protein</fullName>
    </submittedName>
</protein>
<dbReference type="NCBIfam" id="TIGR00254">
    <property type="entry name" value="GGDEF"/>
    <property type="match status" value="1"/>
</dbReference>
<dbReference type="EMBL" id="DSKY01000021">
    <property type="protein sequence ID" value="HDY59657.1"/>
    <property type="molecule type" value="Genomic_DNA"/>
</dbReference>
<proteinExistence type="predicted"/>
<evidence type="ECO:0000256" key="2">
    <source>
        <dbReference type="SAM" id="Phobius"/>
    </source>
</evidence>
<dbReference type="InterPro" id="IPR050469">
    <property type="entry name" value="Diguanylate_Cyclase"/>
</dbReference>
<reference evidence="4" key="1">
    <citation type="journal article" date="2020" name="mSystems">
        <title>Genome- and Community-Level Interaction Insights into Carbon Utilization and Element Cycling Functions of Hydrothermarchaeota in Hydrothermal Sediment.</title>
        <authorList>
            <person name="Zhou Z."/>
            <person name="Liu Y."/>
            <person name="Xu W."/>
            <person name="Pan J."/>
            <person name="Luo Z.H."/>
            <person name="Li M."/>
        </authorList>
    </citation>
    <scope>NUCLEOTIDE SEQUENCE [LARGE SCALE GENOMIC DNA]</scope>
    <source>
        <strain evidence="4">SpSt-258</strain>
    </source>
</reference>
<dbReference type="Gene3D" id="3.30.450.40">
    <property type="match status" value="1"/>
</dbReference>
<evidence type="ECO:0000256" key="1">
    <source>
        <dbReference type="SAM" id="Coils"/>
    </source>
</evidence>
<feature type="coiled-coil region" evidence="1">
    <location>
        <begin position="29"/>
        <end position="63"/>
    </location>
</feature>
<dbReference type="PANTHER" id="PTHR45138">
    <property type="entry name" value="REGULATORY COMPONENTS OF SENSORY TRANSDUCTION SYSTEM"/>
    <property type="match status" value="1"/>
</dbReference>
<dbReference type="SUPFAM" id="SSF55073">
    <property type="entry name" value="Nucleotide cyclase"/>
    <property type="match status" value="1"/>
</dbReference>
<dbReference type="AlphaFoldDB" id="A0A7V1EIM5"/>